<evidence type="ECO:0000313" key="5">
    <source>
        <dbReference type="Proteomes" id="UP000092952"/>
    </source>
</evidence>
<dbReference type="PANTHER" id="PTHR11527">
    <property type="entry name" value="HEAT-SHOCK PROTEIN 20 FAMILY MEMBER"/>
    <property type="match status" value="1"/>
</dbReference>
<gene>
    <name evidence="4" type="ORF">PG2T_11860</name>
</gene>
<dbReference type="EMBL" id="CP014671">
    <property type="protein sequence ID" value="ANX04791.1"/>
    <property type="molecule type" value="Genomic_DNA"/>
</dbReference>
<dbReference type="Proteomes" id="UP000092952">
    <property type="component" value="Chromosome"/>
</dbReference>
<dbReference type="SUPFAM" id="SSF49764">
    <property type="entry name" value="HSP20-like chaperones"/>
    <property type="match status" value="1"/>
</dbReference>
<dbReference type="KEGG" id="gbi:PG2T_11860"/>
<sequence length="147" mass="16045">MSIVRHQPHGLLGELQREMERLFSASPLREDGAASLSGSDWSPAVDVREEADRYLVCVDLPGVPPDAVDINLEQGVLTITGERPAIAPDEAAGYRRAERPRGRFVRRFSVPESVDVEQVAAHAQDGVLQVSIPKLAKVMARRIPVSA</sequence>
<dbReference type="InterPro" id="IPR002068">
    <property type="entry name" value="A-crystallin/Hsp20_dom"/>
</dbReference>
<protein>
    <recommendedName>
        <fullName evidence="3">SHSP domain-containing protein</fullName>
    </recommendedName>
</protein>
<evidence type="ECO:0000259" key="3">
    <source>
        <dbReference type="PROSITE" id="PS01031"/>
    </source>
</evidence>
<keyword evidence="5" id="KW-1185">Reference proteome</keyword>
<dbReference type="Pfam" id="PF00011">
    <property type="entry name" value="HSP20"/>
    <property type="match status" value="1"/>
</dbReference>
<dbReference type="InParanoid" id="A0A1B1YVI2"/>
<dbReference type="InterPro" id="IPR008978">
    <property type="entry name" value="HSP20-like_chaperone"/>
</dbReference>
<proteinExistence type="inferred from homology"/>
<dbReference type="RefSeq" id="WP_068805717.1">
    <property type="nucleotide sequence ID" value="NZ_CP014671.1"/>
</dbReference>
<feature type="domain" description="SHSP" evidence="3">
    <location>
        <begin position="36"/>
        <end position="147"/>
    </location>
</feature>
<comment type="similarity">
    <text evidence="1 2">Belongs to the small heat shock protein (HSP20) family.</text>
</comment>
<dbReference type="PROSITE" id="PS01031">
    <property type="entry name" value="SHSP"/>
    <property type="match status" value="1"/>
</dbReference>
<evidence type="ECO:0000256" key="2">
    <source>
        <dbReference type="RuleBase" id="RU003616"/>
    </source>
</evidence>
<dbReference type="STRING" id="1810504.PG2T_11860"/>
<name>A0A1B1YVI2_9GAMM</name>
<organism evidence="4 5">
    <name type="scientific">Immundisolibacter cernigliae</name>
    <dbReference type="NCBI Taxonomy" id="1810504"/>
    <lineage>
        <taxon>Bacteria</taxon>
        <taxon>Pseudomonadati</taxon>
        <taxon>Pseudomonadota</taxon>
        <taxon>Gammaproteobacteria</taxon>
        <taxon>Immundisolibacterales</taxon>
        <taxon>Immundisolibacteraceae</taxon>
        <taxon>Immundisolibacter</taxon>
    </lineage>
</organism>
<dbReference type="AlphaFoldDB" id="A0A1B1YVI2"/>
<dbReference type="InterPro" id="IPR031107">
    <property type="entry name" value="Small_HSP"/>
</dbReference>
<accession>A0A1B1YVI2</accession>
<evidence type="ECO:0000256" key="1">
    <source>
        <dbReference type="PROSITE-ProRule" id="PRU00285"/>
    </source>
</evidence>
<dbReference type="CDD" id="cd06464">
    <property type="entry name" value="ACD_sHsps-like"/>
    <property type="match status" value="1"/>
</dbReference>
<dbReference type="Gene3D" id="2.60.40.790">
    <property type="match status" value="1"/>
</dbReference>
<dbReference type="OrthoDB" id="9792695at2"/>
<reference evidence="5" key="1">
    <citation type="submission" date="2016-03" db="EMBL/GenBank/DDBJ databases">
        <title>Complete genome sequence of Solimmundus cernigliae, representing a novel lineage of polycyclic aromatic hydrocarbon degraders within the Gammaproteobacteria.</title>
        <authorList>
            <person name="Singleton D.R."/>
            <person name="Dickey A.N."/>
            <person name="Scholl E.H."/>
            <person name="Wright F.A."/>
            <person name="Aitken M.D."/>
        </authorList>
    </citation>
    <scope>NUCLEOTIDE SEQUENCE [LARGE SCALE GENOMIC DNA]</scope>
    <source>
        <strain evidence="5">TR3.2</strain>
    </source>
</reference>
<evidence type="ECO:0000313" key="4">
    <source>
        <dbReference type="EMBL" id="ANX04791.1"/>
    </source>
</evidence>